<dbReference type="InParanoid" id="A0A2H3DMM2"/>
<protein>
    <recommendedName>
        <fullName evidence="3">Reverse transcriptase zinc-binding domain-containing protein</fullName>
    </recommendedName>
</protein>
<dbReference type="OrthoDB" id="3260407at2759"/>
<dbReference type="AlphaFoldDB" id="A0A2H3DMM2"/>
<organism evidence="1 2">
    <name type="scientific">Armillaria gallica</name>
    <name type="common">Bulbous honey fungus</name>
    <name type="synonym">Armillaria bulbosa</name>
    <dbReference type="NCBI Taxonomy" id="47427"/>
    <lineage>
        <taxon>Eukaryota</taxon>
        <taxon>Fungi</taxon>
        <taxon>Dikarya</taxon>
        <taxon>Basidiomycota</taxon>
        <taxon>Agaricomycotina</taxon>
        <taxon>Agaricomycetes</taxon>
        <taxon>Agaricomycetidae</taxon>
        <taxon>Agaricales</taxon>
        <taxon>Marasmiineae</taxon>
        <taxon>Physalacriaceae</taxon>
        <taxon>Armillaria</taxon>
    </lineage>
</organism>
<proteinExistence type="predicted"/>
<keyword evidence="2" id="KW-1185">Reference proteome</keyword>
<evidence type="ECO:0000313" key="1">
    <source>
        <dbReference type="EMBL" id="PBK92722.1"/>
    </source>
</evidence>
<sequence>MLAHELCRLGCRAIESPHHVFVDCPVFQTFRDEAAKEILRVTEKALESAKKDLKEFPGLQAAAASFLIDCNITWPLTITQFYLGHIPPLERYIHRASFSSTLMRDRVMRNIHSAWHVAAVRLTGRIYGDFLRRISIKGPFAAGTRR</sequence>
<name>A0A2H3DMM2_ARMGA</name>
<dbReference type="OMA" id="WHIASIW"/>
<reference evidence="2" key="1">
    <citation type="journal article" date="2017" name="Nat. Ecol. Evol.">
        <title>Genome expansion and lineage-specific genetic innovations in the forest pathogenic fungi Armillaria.</title>
        <authorList>
            <person name="Sipos G."/>
            <person name="Prasanna A.N."/>
            <person name="Walter M.C."/>
            <person name="O'Connor E."/>
            <person name="Balint B."/>
            <person name="Krizsan K."/>
            <person name="Kiss B."/>
            <person name="Hess J."/>
            <person name="Varga T."/>
            <person name="Slot J."/>
            <person name="Riley R."/>
            <person name="Boka B."/>
            <person name="Rigling D."/>
            <person name="Barry K."/>
            <person name="Lee J."/>
            <person name="Mihaltcheva S."/>
            <person name="LaButti K."/>
            <person name="Lipzen A."/>
            <person name="Waldron R."/>
            <person name="Moloney N.M."/>
            <person name="Sperisen C."/>
            <person name="Kredics L."/>
            <person name="Vagvoelgyi C."/>
            <person name="Patrignani A."/>
            <person name="Fitzpatrick D."/>
            <person name="Nagy I."/>
            <person name="Doyle S."/>
            <person name="Anderson J.B."/>
            <person name="Grigoriev I.V."/>
            <person name="Gueldener U."/>
            <person name="Muensterkoetter M."/>
            <person name="Nagy L.G."/>
        </authorList>
    </citation>
    <scope>NUCLEOTIDE SEQUENCE [LARGE SCALE GENOMIC DNA]</scope>
    <source>
        <strain evidence="2">Ar21-2</strain>
    </source>
</reference>
<evidence type="ECO:0008006" key="3">
    <source>
        <dbReference type="Google" id="ProtNLM"/>
    </source>
</evidence>
<dbReference type="Proteomes" id="UP000217790">
    <property type="component" value="Unassembled WGS sequence"/>
</dbReference>
<gene>
    <name evidence="1" type="ORF">ARMGADRAFT_171162</name>
</gene>
<accession>A0A2H3DMM2</accession>
<dbReference type="EMBL" id="KZ293658">
    <property type="protein sequence ID" value="PBK92722.1"/>
    <property type="molecule type" value="Genomic_DNA"/>
</dbReference>
<evidence type="ECO:0000313" key="2">
    <source>
        <dbReference type="Proteomes" id="UP000217790"/>
    </source>
</evidence>